<reference evidence="2" key="1">
    <citation type="submission" date="2011-08" db="EMBL/GenBank/DDBJ databases">
        <title>Complete sequence of chromosome of Streptomyces violaceusniger Tu 4113.</title>
        <authorList>
            <consortium name="US DOE Joint Genome Institute"/>
            <person name="Lucas S."/>
            <person name="Han J."/>
            <person name="Lapidus A."/>
            <person name="Cheng J.-F."/>
            <person name="Goodwin L."/>
            <person name="Pitluck S."/>
            <person name="Peters L."/>
            <person name="Ivanova N."/>
            <person name="Daligault H."/>
            <person name="Detter J.C."/>
            <person name="Han C."/>
            <person name="Tapia R."/>
            <person name="Land M."/>
            <person name="Hauser L."/>
            <person name="Kyrpides N."/>
            <person name="Ivanova N."/>
            <person name="Pagani I."/>
            <person name="Hagen A."/>
            <person name="Katz L."/>
            <person name="Fiedler H.-P."/>
            <person name="Keasling J."/>
            <person name="Fortman J."/>
            <person name="Woyke T."/>
        </authorList>
    </citation>
    <scope>NUCLEOTIDE SEQUENCE [LARGE SCALE GENOMIC DNA]</scope>
    <source>
        <strain evidence="2">Tu 4113</strain>
    </source>
</reference>
<protein>
    <submittedName>
        <fullName evidence="2">Glyoxalase/bleomycin resistance protein/dioxygenase</fullName>
    </submittedName>
</protein>
<evidence type="ECO:0000313" key="2">
    <source>
        <dbReference type="EMBL" id="AEM84121.1"/>
    </source>
</evidence>
<dbReference type="KEGG" id="svl:Strvi_4507"/>
<dbReference type="eggNOG" id="COG0346">
    <property type="taxonomic scope" value="Bacteria"/>
</dbReference>
<dbReference type="EMBL" id="CP002994">
    <property type="protein sequence ID" value="AEM84121.1"/>
    <property type="molecule type" value="Genomic_DNA"/>
</dbReference>
<feature type="domain" description="VOC" evidence="1">
    <location>
        <begin position="19"/>
        <end position="139"/>
    </location>
</feature>
<dbReference type="InterPro" id="IPR029068">
    <property type="entry name" value="Glyas_Bleomycin-R_OHBP_Dase"/>
</dbReference>
<dbReference type="AlphaFoldDB" id="G2NU87"/>
<accession>G2NU87</accession>
<dbReference type="Pfam" id="PF00903">
    <property type="entry name" value="Glyoxalase"/>
    <property type="match status" value="1"/>
</dbReference>
<dbReference type="Proteomes" id="UP000008703">
    <property type="component" value="Chromosome"/>
</dbReference>
<proteinExistence type="predicted"/>
<dbReference type="SUPFAM" id="SSF54593">
    <property type="entry name" value="Glyoxalase/Bleomycin resistance protein/Dihydroxybiphenyl dioxygenase"/>
    <property type="match status" value="1"/>
</dbReference>
<dbReference type="InterPro" id="IPR004360">
    <property type="entry name" value="Glyas_Fos-R_dOase_dom"/>
</dbReference>
<organism evidence="2 3">
    <name type="scientific">Streptomyces violaceusniger (strain Tu 4113)</name>
    <dbReference type="NCBI Taxonomy" id="653045"/>
    <lineage>
        <taxon>Bacteria</taxon>
        <taxon>Bacillati</taxon>
        <taxon>Actinomycetota</taxon>
        <taxon>Actinomycetes</taxon>
        <taxon>Kitasatosporales</taxon>
        <taxon>Streptomycetaceae</taxon>
        <taxon>Streptomyces</taxon>
        <taxon>Streptomyces violaceusniger group</taxon>
    </lineage>
</organism>
<evidence type="ECO:0000313" key="3">
    <source>
        <dbReference type="Proteomes" id="UP000008703"/>
    </source>
</evidence>
<evidence type="ECO:0000259" key="1">
    <source>
        <dbReference type="PROSITE" id="PS51819"/>
    </source>
</evidence>
<sequence length="144" mass="15851">MIGPLPDSSARPSLEQDVQITATAISLNVDDVAASAQFLTKHFAFNEAAAAEGFSSLLREDAANVIFLRRGIEVLPEGFRDQHAAGLIVAFTVTDLEAEYERLQNEQVAITMPLREEPWGERLFQVTDPNGVIIQLVDWVTPTQ</sequence>
<gene>
    <name evidence="2" type="ORF">Strvi_4507</name>
</gene>
<dbReference type="PROSITE" id="PS51819">
    <property type="entry name" value="VOC"/>
    <property type="match status" value="1"/>
</dbReference>
<dbReference type="Gene3D" id="3.10.180.10">
    <property type="entry name" value="2,3-Dihydroxybiphenyl 1,2-Dioxygenase, domain 1"/>
    <property type="match status" value="1"/>
</dbReference>
<name>G2NU87_STRV4</name>
<keyword evidence="3" id="KW-1185">Reference proteome</keyword>
<dbReference type="GO" id="GO:0051213">
    <property type="term" value="F:dioxygenase activity"/>
    <property type="evidence" value="ECO:0007669"/>
    <property type="project" value="UniProtKB-KW"/>
</dbReference>
<dbReference type="HOGENOM" id="CLU_046006_13_1_11"/>
<dbReference type="InterPro" id="IPR037523">
    <property type="entry name" value="VOC_core"/>
</dbReference>